<accession>A0A3P6UC40</accession>
<dbReference type="OrthoDB" id="5855122at2759"/>
<protein>
    <submittedName>
        <fullName evidence="1">Uncharacterized protein</fullName>
    </submittedName>
</protein>
<dbReference type="AlphaFoldDB" id="A0A3P6UC40"/>
<organism evidence="1 2">
    <name type="scientific">Litomosoides sigmodontis</name>
    <name type="common">Filarial nematode worm</name>
    <dbReference type="NCBI Taxonomy" id="42156"/>
    <lineage>
        <taxon>Eukaryota</taxon>
        <taxon>Metazoa</taxon>
        <taxon>Ecdysozoa</taxon>
        <taxon>Nematoda</taxon>
        <taxon>Chromadorea</taxon>
        <taxon>Rhabditida</taxon>
        <taxon>Spirurina</taxon>
        <taxon>Spiruromorpha</taxon>
        <taxon>Filarioidea</taxon>
        <taxon>Onchocercidae</taxon>
        <taxon>Litomosoides</taxon>
    </lineage>
</organism>
<keyword evidence="2" id="KW-1185">Reference proteome</keyword>
<dbReference type="Proteomes" id="UP000277928">
    <property type="component" value="Unassembled WGS sequence"/>
</dbReference>
<evidence type="ECO:0000313" key="2">
    <source>
        <dbReference type="Proteomes" id="UP000277928"/>
    </source>
</evidence>
<gene>
    <name evidence="1" type="ORF">NLS_LOCUS3091</name>
</gene>
<sequence>MMDSVQDDDRTRCSIVTLVKRGYDMFKQFLIGKPIQSSDGNGNPVAAESDIPATLDESNLLSSTDSQTDILVDVQSGRTNFSSQLIALIDGQENDNELVVISNREIGLIS</sequence>
<evidence type="ECO:0000313" key="1">
    <source>
        <dbReference type="EMBL" id="VDK75844.1"/>
    </source>
</evidence>
<reference evidence="1 2" key="1">
    <citation type="submission" date="2018-08" db="EMBL/GenBank/DDBJ databases">
        <authorList>
            <person name="Laetsch R D."/>
            <person name="Stevens L."/>
            <person name="Kumar S."/>
            <person name="Blaxter L. M."/>
        </authorList>
    </citation>
    <scope>NUCLEOTIDE SEQUENCE [LARGE SCALE GENOMIC DNA]</scope>
</reference>
<name>A0A3P6UC40_LITSI</name>
<proteinExistence type="predicted"/>
<dbReference type="EMBL" id="UYRX01000158">
    <property type="protein sequence ID" value="VDK75844.1"/>
    <property type="molecule type" value="Genomic_DNA"/>
</dbReference>
<dbReference type="OMA" id="MIMPNTE"/>